<evidence type="ECO:0000313" key="4">
    <source>
        <dbReference type="EMBL" id="KAB8070341.1"/>
    </source>
</evidence>
<dbReference type="InterPro" id="IPR020904">
    <property type="entry name" value="Sc_DH/Rdtase_CS"/>
</dbReference>
<proteinExistence type="inferred from homology"/>
<keyword evidence="2" id="KW-0521">NADP</keyword>
<dbReference type="PROSITE" id="PS00061">
    <property type="entry name" value="ADH_SHORT"/>
    <property type="match status" value="1"/>
</dbReference>
<dbReference type="InterPro" id="IPR002347">
    <property type="entry name" value="SDR_fam"/>
</dbReference>
<dbReference type="PANTHER" id="PTHR43639:SF1">
    <property type="entry name" value="SHORT-CHAIN DEHYDROGENASE_REDUCTASE FAMILY PROTEIN"/>
    <property type="match status" value="1"/>
</dbReference>
<dbReference type="Pfam" id="PF13561">
    <property type="entry name" value="adh_short_C2"/>
    <property type="match status" value="1"/>
</dbReference>
<evidence type="ECO:0000256" key="2">
    <source>
        <dbReference type="ARBA" id="ARBA00022857"/>
    </source>
</evidence>
<sequence>MSQSLIGKVAIVTGGSRGIGAGIVKELAKRGASVAFTYLSSAKAQLMLSELQSSGTGAIAIQADCADAAASAKKVIKEVVASFGKVDIIVNNAGSGENHSLFDVTEEDFNRIFHINLLFPLLLVQESVPHLQKKARIVNVGSITGRVVLTTRDAAYPSAILYAASKAGLDSVTKSLSFTLGLKRNTPGRKFEATVNTINPGPVATEMWERTPGNEEIQEKLYYRTAAGDRIASVEDIAPIVAFLCEEQSRWVTGNVTCANGGLLMI</sequence>
<organism evidence="4 5">
    <name type="scientific">Aspergillus leporis</name>
    <dbReference type="NCBI Taxonomy" id="41062"/>
    <lineage>
        <taxon>Eukaryota</taxon>
        <taxon>Fungi</taxon>
        <taxon>Dikarya</taxon>
        <taxon>Ascomycota</taxon>
        <taxon>Pezizomycotina</taxon>
        <taxon>Eurotiomycetes</taxon>
        <taxon>Eurotiomycetidae</taxon>
        <taxon>Eurotiales</taxon>
        <taxon>Aspergillaceae</taxon>
        <taxon>Aspergillus</taxon>
        <taxon>Aspergillus subgen. Circumdati</taxon>
    </lineage>
</organism>
<dbReference type="EMBL" id="ML732305">
    <property type="protein sequence ID" value="KAB8070341.1"/>
    <property type="molecule type" value="Genomic_DNA"/>
</dbReference>
<dbReference type="PANTHER" id="PTHR43639">
    <property type="entry name" value="OXIDOREDUCTASE, SHORT-CHAIN DEHYDROGENASE/REDUCTASE FAMILY (AFU_ORTHOLOGUE AFUA_5G02870)"/>
    <property type="match status" value="1"/>
</dbReference>
<dbReference type="Proteomes" id="UP000326565">
    <property type="component" value="Unassembled WGS sequence"/>
</dbReference>
<evidence type="ECO:0000256" key="1">
    <source>
        <dbReference type="ARBA" id="ARBA00006484"/>
    </source>
</evidence>
<evidence type="ECO:0000256" key="3">
    <source>
        <dbReference type="ARBA" id="ARBA00023002"/>
    </source>
</evidence>
<keyword evidence="3" id="KW-0560">Oxidoreductase</keyword>
<dbReference type="Gene3D" id="3.40.50.720">
    <property type="entry name" value="NAD(P)-binding Rossmann-like Domain"/>
    <property type="match status" value="1"/>
</dbReference>
<name>A0A5N5WP89_9EURO</name>
<dbReference type="FunFam" id="3.40.50.720:FF:000084">
    <property type="entry name" value="Short-chain dehydrogenase reductase"/>
    <property type="match status" value="1"/>
</dbReference>
<dbReference type="GO" id="GO:0016491">
    <property type="term" value="F:oxidoreductase activity"/>
    <property type="evidence" value="ECO:0007669"/>
    <property type="project" value="UniProtKB-KW"/>
</dbReference>
<protein>
    <submittedName>
        <fullName evidence="4">Uncharacterized protein</fullName>
    </submittedName>
</protein>
<dbReference type="GO" id="GO:0044550">
    <property type="term" value="P:secondary metabolite biosynthetic process"/>
    <property type="evidence" value="ECO:0007669"/>
    <property type="project" value="UniProtKB-ARBA"/>
</dbReference>
<accession>A0A5N5WP89</accession>
<dbReference type="PRINTS" id="PR00081">
    <property type="entry name" value="GDHRDH"/>
</dbReference>
<dbReference type="InterPro" id="IPR036291">
    <property type="entry name" value="NAD(P)-bd_dom_sf"/>
</dbReference>
<evidence type="ECO:0000313" key="5">
    <source>
        <dbReference type="Proteomes" id="UP000326565"/>
    </source>
</evidence>
<dbReference type="PRINTS" id="PR00080">
    <property type="entry name" value="SDRFAMILY"/>
</dbReference>
<dbReference type="OrthoDB" id="47007at2759"/>
<gene>
    <name evidence="4" type="ORF">BDV29DRAFT_194143</name>
</gene>
<reference evidence="4 5" key="1">
    <citation type="submission" date="2019-04" db="EMBL/GenBank/DDBJ databases">
        <title>Friends and foes A comparative genomics study of 23 Aspergillus species from section Flavi.</title>
        <authorList>
            <consortium name="DOE Joint Genome Institute"/>
            <person name="Kjaerbolling I."/>
            <person name="Vesth T."/>
            <person name="Frisvad J.C."/>
            <person name="Nybo J.L."/>
            <person name="Theobald S."/>
            <person name="Kildgaard S."/>
            <person name="Isbrandt T."/>
            <person name="Kuo A."/>
            <person name="Sato A."/>
            <person name="Lyhne E.K."/>
            <person name="Kogle M.E."/>
            <person name="Wiebenga A."/>
            <person name="Kun R.S."/>
            <person name="Lubbers R.J."/>
            <person name="Makela M.R."/>
            <person name="Barry K."/>
            <person name="Chovatia M."/>
            <person name="Clum A."/>
            <person name="Daum C."/>
            <person name="Haridas S."/>
            <person name="He G."/>
            <person name="LaButti K."/>
            <person name="Lipzen A."/>
            <person name="Mondo S."/>
            <person name="Riley R."/>
            <person name="Salamov A."/>
            <person name="Simmons B.A."/>
            <person name="Magnuson J.K."/>
            <person name="Henrissat B."/>
            <person name="Mortensen U.H."/>
            <person name="Larsen T.O."/>
            <person name="Devries R.P."/>
            <person name="Grigoriev I.V."/>
            <person name="Machida M."/>
            <person name="Baker S.E."/>
            <person name="Andersen M.R."/>
        </authorList>
    </citation>
    <scope>NUCLEOTIDE SEQUENCE [LARGE SCALE GENOMIC DNA]</scope>
    <source>
        <strain evidence="4 5">CBS 151.66</strain>
    </source>
</reference>
<dbReference type="SUPFAM" id="SSF51735">
    <property type="entry name" value="NAD(P)-binding Rossmann-fold domains"/>
    <property type="match status" value="1"/>
</dbReference>
<comment type="similarity">
    <text evidence="1">Belongs to the short-chain dehydrogenases/reductases (SDR) family.</text>
</comment>
<dbReference type="AlphaFoldDB" id="A0A5N5WP89"/>
<keyword evidence="5" id="KW-1185">Reference proteome</keyword>